<dbReference type="GO" id="GO:0009836">
    <property type="term" value="P:fruit ripening, climacteric"/>
    <property type="evidence" value="ECO:0007669"/>
    <property type="project" value="UniProtKB-ARBA"/>
</dbReference>
<feature type="modified residue" description="N6-(pyridoxal phosphate)lysine" evidence="8">
    <location>
        <position position="48"/>
    </location>
</feature>
<dbReference type="InterPro" id="IPR005859">
    <property type="entry name" value="CysK"/>
</dbReference>
<feature type="binding site" evidence="7">
    <location>
        <begin position="183"/>
        <end position="187"/>
    </location>
    <ligand>
        <name>pyridoxal 5'-phosphate</name>
        <dbReference type="ChEBI" id="CHEBI:597326"/>
    </ligand>
</feature>
<keyword evidence="5 7" id="KW-0663">Pyridoxal phosphate</keyword>
<dbReference type="PANTHER" id="PTHR10314">
    <property type="entry name" value="CYSTATHIONINE BETA-SYNTHASE"/>
    <property type="match status" value="1"/>
</dbReference>
<proteinExistence type="inferred from homology"/>
<feature type="domain" description="Tryptophan synthase beta chain-like PALP" evidence="10">
    <location>
        <begin position="11"/>
        <end position="297"/>
    </location>
</feature>
<dbReference type="InterPro" id="IPR036052">
    <property type="entry name" value="TrpB-like_PALP_sf"/>
</dbReference>
<keyword evidence="12" id="KW-1185">Reference proteome</keyword>
<name>A0A9Q0G2T3_9ROSI</name>
<dbReference type="CDD" id="cd01561">
    <property type="entry name" value="CBS_like"/>
    <property type="match status" value="1"/>
</dbReference>
<dbReference type="InterPro" id="IPR005856">
    <property type="entry name" value="Cys_synth"/>
</dbReference>
<dbReference type="PROSITE" id="PS00901">
    <property type="entry name" value="CYS_SYNTHASE"/>
    <property type="match status" value="1"/>
</dbReference>
<dbReference type="Gene3D" id="3.40.50.1100">
    <property type="match status" value="2"/>
</dbReference>
<dbReference type="InterPro" id="IPR050214">
    <property type="entry name" value="Cys_Synth/Cystath_Beta-Synth"/>
</dbReference>
<dbReference type="EC" id="2.5.1.47" evidence="9"/>
<evidence type="ECO:0000256" key="5">
    <source>
        <dbReference type="ARBA" id="ARBA00022898"/>
    </source>
</evidence>
<dbReference type="FunFam" id="3.40.50.1100:FF:000130">
    <property type="entry name" value="Cysteine synthase"/>
    <property type="match status" value="1"/>
</dbReference>
<dbReference type="GO" id="GO:0004124">
    <property type="term" value="F:cysteine synthase activity"/>
    <property type="evidence" value="ECO:0007669"/>
    <property type="project" value="UniProtKB-UniRule"/>
</dbReference>
<organism evidence="11 12">
    <name type="scientific">Turnera subulata</name>
    <dbReference type="NCBI Taxonomy" id="218843"/>
    <lineage>
        <taxon>Eukaryota</taxon>
        <taxon>Viridiplantae</taxon>
        <taxon>Streptophyta</taxon>
        <taxon>Embryophyta</taxon>
        <taxon>Tracheophyta</taxon>
        <taxon>Spermatophyta</taxon>
        <taxon>Magnoliopsida</taxon>
        <taxon>eudicotyledons</taxon>
        <taxon>Gunneridae</taxon>
        <taxon>Pentapetalae</taxon>
        <taxon>rosids</taxon>
        <taxon>fabids</taxon>
        <taxon>Malpighiales</taxon>
        <taxon>Passifloraceae</taxon>
        <taxon>Turnera</taxon>
    </lineage>
</organism>
<accession>A0A9Q0G2T3</accession>
<dbReference type="InterPro" id="IPR001926">
    <property type="entry name" value="TrpB-like_PALP"/>
</dbReference>
<dbReference type="EMBL" id="JAKUCV010002880">
    <property type="protein sequence ID" value="KAJ4841117.1"/>
    <property type="molecule type" value="Genomic_DNA"/>
</dbReference>
<evidence type="ECO:0000256" key="8">
    <source>
        <dbReference type="PIRSR" id="PIRSR605856-51"/>
    </source>
</evidence>
<comment type="cofactor">
    <cofactor evidence="1 7 9">
        <name>pyridoxal 5'-phosphate</name>
        <dbReference type="ChEBI" id="CHEBI:597326"/>
    </cofactor>
</comment>
<comment type="catalytic activity">
    <reaction evidence="9">
        <text>O-acetyl-L-serine + hydrogen sulfide = L-cysteine + acetate</text>
        <dbReference type="Rhea" id="RHEA:14829"/>
        <dbReference type="ChEBI" id="CHEBI:29919"/>
        <dbReference type="ChEBI" id="CHEBI:30089"/>
        <dbReference type="ChEBI" id="CHEBI:35235"/>
        <dbReference type="ChEBI" id="CHEBI:58340"/>
        <dbReference type="EC" id="2.5.1.47"/>
    </reaction>
</comment>
<evidence type="ECO:0000256" key="9">
    <source>
        <dbReference type="RuleBase" id="RU003985"/>
    </source>
</evidence>
<protein>
    <recommendedName>
        <fullName evidence="9">Cysteine synthase</fullName>
        <ecNumber evidence="9">2.5.1.47</ecNumber>
    </recommendedName>
</protein>
<dbReference type="GO" id="GO:0006535">
    <property type="term" value="P:cysteine biosynthetic process from serine"/>
    <property type="evidence" value="ECO:0007669"/>
    <property type="project" value="UniProtKB-UniRule"/>
</dbReference>
<dbReference type="InterPro" id="IPR001216">
    <property type="entry name" value="P-phosphate_BS"/>
</dbReference>
<dbReference type="SUPFAM" id="SSF53686">
    <property type="entry name" value="Tryptophan synthase beta subunit-like PLP-dependent enzymes"/>
    <property type="match status" value="1"/>
</dbReference>
<gene>
    <name evidence="11" type="primary">CYSD1</name>
    <name evidence="11" type="ORF">Tsubulata_003757</name>
</gene>
<evidence type="ECO:0000256" key="3">
    <source>
        <dbReference type="ARBA" id="ARBA00022605"/>
    </source>
</evidence>
<dbReference type="NCBIfam" id="TIGR01139">
    <property type="entry name" value="cysK"/>
    <property type="match status" value="1"/>
</dbReference>
<dbReference type="Proteomes" id="UP001141552">
    <property type="component" value="Unassembled WGS sequence"/>
</dbReference>
<sequence>MEVKCAIKKDVTELIGNTPMVYLDKVSDGCLARLAAKLETMEPTCSIKDRIAYSMIKDAEEKGLITPGKTVLVELSSGNGGIALASVAAVKGYKVIVIMSACKSLEKRIVLRALGAELYLTHPSSGYQELLNKAEEILQTTPNSFLLNQMKNPANAQIHYETTGPEIWKDSGGKVDALVAGIGTGGTIAGTGKFLKKQNSEIKVYGVEPAESAVISGGKPGKHLIEGLGSEVVPPALDLNLLDEVVPVSSEEAIETAKLLALKEGLLVGISSGAVTAAALRLAKRPENAGKLIVVVFASAGERYLSTKLFEAIRLEAESIAID</sequence>
<evidence type="ECO:0000259" key="10">
    <source>
        <dbReference type="Pfam" id="PF00291"/>
    </source>
</evidence>
<dbReference type="AlphaFoldDB" id="A0A9Q0G2T3"/>
<comment type="caution">
    <text evidence="11">The sequence shown here is derived from an EMBL/GenBank/DDBJ whole genome shotgun (WGS) entry which is preliminary data.</text>
</comment>
<comment type="similarity">
    <text evidence="2 9">Belongs to the cysteine synthase/cystathionine beta-synthase family.</text>
</comment>
<feature type="binding site" evidence="7">
    <location>
        <position position="79"/>
    </location>
    <ligand>
        <name>pyridoxal 5'-phosphate</name>
        <dbReference type="ChEBI" id="CHEBI:597326"/>
    </ligand>
</feature>
<keyword evidence="6 9" id="KW-0198">Cysteine biosynthesis</keyword>
<dbReference type="OrthoDB" id="10259545at2759"/>
<dbReference type="Pfam" id="PF00291">
    <property type="entry name" value="PALP"/>
    <property type="match status" value="1"/>
</dbReference>
<evidence type="ECO:0000313" key="11">
    <source>
        <dbReference type="EMBL" id="KAJ4841117.1"/>
    </source>
</evidence>
<keyword evidence="4 9" id="KW-0808">Transferase</keyword>
<evidence type="ECO:0000313" key="12">
    <source>
        <dbReference type="Proteomes" id="UP001141552"/>
    </source>
</evidence>
<keyword evidence="3 9" id="KW-0028">Amino-acid biosynthesis</keyword>
<evidence type="ECO:0000256" key="7">
    <source>
        <dbReference type="PIRSR" id="PIRSR605856-50"/>
    </source>
</evidence>
<evidence type="ECO:0000256" key="1">
    <source>
        <dbReference type="ARBA" id="ARBA00001933"/>
    </source>
</evidence>
<evidence type="ECO:0000256" key="6">
    <source>
        <dbReference type="ARBA" id="ARBA00023192"/>
    </source>
</evidence>
<dbReference type="NCBIfam" id="TIGR01136">
    <property type="entry name" value="cysKM"/>
    <property type="match status" value="1"/>
</dbReference>
<evidence type="ECO:0000256" key="4">
    <source>
        <dbReference type="ARBA" id="ARBA00022679"/>
    </source>
</evidence>
<reference evidence="11" key="1">
    <citation type="submission" date="2022-02" db="EMBL/GenBank/DDBJ databases">
        <authorList>
            <person name="Henning P.M."/>
            <person name="McCubbin A.G."/>
            <person name="Shore J.S."/>
        </authorList>
    </citation>
    <scope>NUCLEOTIDE SEQUENCE</scope>
    <source>
        <strain evidence="11">F60SS</strain>
        <tissue evidence="11">Leaves</tissue>
    </source>
</reference>
<feature type="binding site" evidence="7">
    <location>
        <position position="271"/>
    </location>
    <ligand>
        <name>pyridoxal 5'-phosphate</name>
        <dbReference type="ChEBI" id="CHEBI:597326"/>
    </ligand>
</feature>
<dbReference type="FunFam" id="3.40.50.1100:FF:000006">
    <property type="entry name" value="Cysteine synthase"/>
    <property type="match status" value="1"/>
</dbReference>
<reference evidence="11" key="2">
    <citation type="journal article" date="2023" name="Plants (Basel)">
        <title>Annotation of the Turnera subulata (Passifloraceae) Draft Genome Reveals the S-Locus Evolved after the Divergence of Turneroideae from Passifloroideae in a Stepwise Manner.</title>
        <authorList>
            <person name="Henning P.M."/>
            <person name="Roalson E.H."/>
            <person name="Mir W."/>
            <person name="McCubbin A.G."/>
            <person name="Shore J.S."/>
        </authorList>
    </citation>
    <scope>NUCLEOTIDE SEQUENCE</scope>
    <source>
        <strain evidence="11">F60SS</strain>
    </source>
</reference>
<dbReference type="GO" id="GO:0050017">
    <property type="term" value="F:L-3-cyanoalanine synthase activity"/>
    <property type="evidence" value="ECO:0007669"/>
    <property type="project" value="UniProtKB-ARBA"/>
</dbReference>
<evidence type="ECO:0000256" key="2">
    <source>
        <dbReference type="ARBA" id="ARBA00007103"/>
    </source>
</evidence>